<dbReference type="InterPro" id="IPR016039">
    <property type="entry name" value="Thiolase-like"/>
</dbReference>
<dbReference type="Pfam" id="PF02803">
    <property type="entry name" value="Thiolase_C"/>
    <property type="match status" value="1"/>
</dbReference>
<keyword evidence="2 4" id="KW-0808">Transferase</keyword>
<dbReference type="PANTHER" id="PTHR18919:SF107">
    <property type="entry name" value="ACETYL-COA ACETYLTRANSFERASE, CYTOSOLIC"/>
    <property type="match status" value="1"/>
</dbReference>
<dbReference type="CDD" id="cd00751">
    <property type="entry name" value="thiolase"/>
    <property type="match status" value="1"/>
</dbReference>
<feature type="domain" description="Thiolase C-terminal" evidence="6">
    <location>
        <begin position="250"/>
        <end position="366"/>
    </location>
</feature>
<evidence type="ECO:0000256" key="1">
    <source>
        <dbReference type="ARBA" id="ARBA00010982"/>
    </source>
</evidence>
<evidence type="ECO:0000256" key="2">
    <source>
        <dbReference type="ARBA" id="ARBA00022679"/>
    </source>
</evidence>
<evidence type="ECO:0000313" key="8">
    <source>
        <dbReference type="Proteomes" id="UP001210770"/>
    </source>
</evidence>
<accession>A0AAX3LN41</accession>
<dbReference type="NCBIfam" id="TIGR01930">
    <property type="entry name" value="AcCoA-C-Actrans"/>
    <property type="match status" value="1"/>
</dbReference>
<dbReference type="GO" id="GO:0003988">
    <property type="term" value="F:acetyl-CoA C-acyltransferase activity"/>
    <property type="evidence" value="ECO:0007669"/>
    <property type="project" value="UniProtKB-ARBA"/>
</dbReference>
<dbReference type="InterPro" id="IPR020617">
    <property type="entry name" value="Thiolase_C"/>
</dbReference>
<feature type="domain" description="Thiolase N-terminal" evidence="5">
    <location>
        <begin position="5"/>
        <end position="239"/>
    </location>
</feature>
<dbReference type="PANTHER" id="PTHR18919">
    <property type="entry name" value="ACETYL-COA C-ACYLTRANSFERASE"/>
    <property type="match status" value="1"/>
</dbReference>
<evidence type="ECO:0000256" key="3">
    <source>
        <dbReference type="ARBA" id="ARBA00023315"/>
    </source>
</evidence>
<sequence length="368" mass="37086">MTRAYIVSACRSPVAPRGGALAHLSLPDLAAPVLSAALSRAGLTPAQVDEVICSTALGPGGNPARSIALAAGLSEHVAGLSIDRQCAGGLDALALARQMVLSGAADIVVAGGAESYSRQPLRYRTFADGRPAEAYTQAPFTPWPERDPDMAEAAAALGRSQGISRAAQDDWAVESHAKACAQPPTEAELVPLAGVSTDAFTRRLTPALCSRAKVLSGDITAANAAVAADAAAFCVVVSERVAADLALPTVELIAAATKGSRPEEPGLAPLVAIGEVFRQSGLEANDLHRAEIMEAYAVQAIACVTGAGIAPRIVNRGGGALARGHPIGASGAINAVRLWHELVARGSGIGLAGIAAAGGIGSAALMRL</sequence>
<evidence type="ECO:0000256" key="4">
    <source>
        <dbReference type="RuleBase" id="RU003557"/>
    </source>
</evidence>
<dbReference type="AlphaFoldDB" id="A0AAX3LN41"/>
<protein>
    <submittedName>
        <fullName evidence="7">Thiolase family protein</fullName>
    </submittedName>
</protein>
<dbReference type="Gene3D" id="3.40.47.10">
    <property type="match status" value="2"/>
</dbReference>
<evidence type="ECO:0000259" key="5">
    <source>
        <dbReference type="Pfam" id="PF00108"/>
    </source>
</evidence>
<comment type="similarity">
    <text evidence="1 4">Belongs to the thiolase-like superfamily. Thiolase family.</text>
</comment>
<dbReference type="SUPFAM" id="SSF53901">
    <property type="entry name" value="Thiolase-like"/>
    <property type="match status" value="2"/>
</dbReference>
<gene>
    <name evidence="7" type="ORF">PL336_14900</name>
</gene>
<dbReference type="EMBL" id="CP116423">
    <property type="protein sequence ID" value="WCE70059.1"/>
    <property type="molecule type" value="Genomic_DNA"/>
</dbReference>
<name>A0AAX3LN41_9RHOB</name>
<keyword evidence="3 4" id="KW-0012">Acyltransferase</keyword>
<reference evidence="7" key="1">
    <citation type="submission" date="2023-01" db="EMBL/GenBank/DDBJ databases">
        <title>Comparative genomic analysis of cold water coral derived Sulfitobacter faviae: insights into their metabolism and habitat adaptation.</title>
        <authorList>
            <person name="Guo Y."/>
            <person name="Lin S."/>
            <person name="Huang Z."/>
            <person name="Tang K."/>
            <person name="Wang X."/>
        </authorList>
    </citation>
    <scope>NUCLEOTIDE SEQUENCE</scope>
    <source>
        <strain evidence="7">SCSIO W_1865</strain>
    </source>
</reference>
<proteinExistence type="inferred from homology"/>
<dbReference type="Proteomes" id="UP001210770">
    <property type="component" value="Chromosome"/>
</dbReference>
<dbReference type="InterPro" id="IPR002155">
    <property type="entry name" value="Thiolase"/>
</dbReference>
<dbReference type="PIRSF" id="PIRSF000429">
    <property type="entry name" value="Ac-CoA_Ac_transf"/>
    <property type="match status" value="1"/>
</dbReference>
<dbReference type="InterPro" id="IPR020616">
    <property type="entry name" value="Thiolase_N"/>
</dbReference>
<dbReference type="RefSeq" id="WP_271688372.1">
    <property type="nucleotide sequence ID" value="NZ_CP116423.1"/>
</dbReference>
<dbReference type="InterPro" id="IPR020613">
    <property type="entry name" value="Thiolase_CS"/>
</dbReference>
<dbReference type="Pfam" id="PF00108">
    <property type="entry name" value="Thiolase_N"/>
    <property type="match status" value="1"/>
</dbReference>
<evidence type="ECO:0000259" key="6">
    <source>
        <dbReference type="Pfam" id="PF02803"/>
    </source>
</evidence>
<evidence type="ECO:0000313" key="7">
    <source>
        <dbReference type="EMBL" id="WCE70059.1"/>
    </source>
</evidence>
<dbReference type="PROSITE" id="PS00737">
    <property type="entry name" value="THIOLASE_2"/>
    <property type="match status" value="1"/>
</dbReference>
<organism evidence="7 8">
    <name type="scientific">Sulfitobacter faviae</name>
    <dbReference type="NCBI Taxonomy" id="1775881"/>
    <lineage>
        <taxon>Bacteria</taxon>
        <taxon>Pseudomonadati</taxon>
        <taxon>Pseudomonadota</taxon>
        <taxon>Alphaproteobacteria</taxon>
        <taxon>Rhodobacterales</taxon>
        <taxon>Roseobacteraceae</taxon>
        <taxon>Sulfitobacter</taxon>
    </lineage>
</organism>